<dbReference type="Proteomes" id="UP001144280">
    <property type="component" value="Unassembled WGS sequence"/>
</dbReference>
<dbReference type="Gene3D" id="3.50.50.60">
    <property type="entry name" value="FAD/NAD(P)-binding domain"/>
    <property type="match status" value="1"/>
</dbReference>
<dbReference type="SUPFAM" id="SSF51905">
    <property type="entry name" value="FAD/NAD(P)-binding domain"/>
    <property type="match status" value="1"/>
</dbReference>
<reference evidence="1" key="1">
    <citation type="submission" date="2022-12" db="EMBL/GenBank/DDBJ databases">
        <title>New Phytohabitans aurantiacus sp. RD004123 nov., an actinomycete isolated from soil.</title>
        <authorList>
            <person name="Triningsih D.W."/>
            <person name="Harunari E."/>
            <person name="Igarashi Y."/>
        </authorList>
    </citation>
    <scope>NUCLEOTIDE SEQUENCE</scope>
    <source>
        <strain evidence="1">RD004123</strain>
    </source>
</reference>
<proteinExistence type="predicted"/>
<dbReference type="PRINTS" id="PR00420">
    <property type="entry name" value="RNGMNOXGNASE"/>
</dbReference>
<keyword evidence="2" id="KW-1185">Reference proteome</keyword>
<dbReference type="PANTHER" id="PTHR47469">
    <property type="entry name" value="MONOOXYGENASE-LIKE"/>
    <property type="match status" value="1"/>
</dbReference>
<dbReference type="RefSeq" id="WP_281904869.1">
    <property type="nucleotide sequence ID" value="NZ_BSDI01000074.1"/>
</dbReference>
<dbReference type="SUPFAM" id="SSF54373">
    <property type="entry name" value="FAD-linked reductases, C-terminal domain"/>
    <property type="match status" value="1"/>
</dbReference>
<dbReference type="EMBL" id="BSDI01000074">
    <property type="protein sequence ID" value="GLI03000.1"/>
    <property type="molecule type" value="Genomic_DNA"/>
</dbReference>
<dbReference type="InterPro" id="IPR036188">
    <property type="entry name" value="FAD/NAD-bd_sf"/>
</dbReference>
<dbReference type="PANTHER" id="PTHR47469:SF2">
    <property type="entry name" value="OS06G0597600 PROTEIN"/>
    <property type="match status" value="1"/>
</dbReference>
<evidence type="ECO:0000313" key="2">
    <source>
        <dbReference type="Proteomes" id="UP001144280"/>
    </source>
</evidence>
<dbReference type="InterPro" id="IPR053212">
    <property type="entry name" value="DHP_3-monooxygenase"/>
</dbReference>
<gene>
    <name evidence="1" type="ORF">Pa4123_82780</name>
</gene>
<comment type="caution">
    <text evidence="1">The sequence shown here is derived from an EMBL/GenBank/DDBJ whole genome shotgun (WGS) entry which is preliminary data.</text>
</comment>
<evidence type="ECO:0000313" key="1">
    <source>
        <dbReference type="EMBL" id="GLI03000.1"/>
    </source>
</evidence>
<protein>
    <submittedName>
        <fullName evidence="1">2-polyprenyl-6-methoxyphenol hydroxylase</fullName>
    </submittedName>
</protein>
<accession>A0ABQ5R8M5</accession>
<sequence>MNVALCSTIGQPRIAVVGGSLTGPVAALLLLQAGFDDVAVYEAAPAAVPRGGGLIGVEHCSLDILERLGIEQSELVAYPSELIVRMSVQDRCPANAVTYVYPGRNTTWTLLHQAVTCRLPRRIVHTGHQVTGMDEVARRPMLHFANGQQAAADVVVFADGRASIGRRLLDPGRRLRYAGYVAHRGTAAAGDVQQPDFLRMEPCPGVQFNIAPVPEGLDWTFYLNASVQEYVDWFGALPHQRLFALPQHVSERARAAVDAHAAVLLPPQQAALVEATTVRMAVPVMDIDPPRQMVWPVGDGHAVLLGDALAPVRPHTARGANNGIEQAAGLAVALRQHHRYGADLAGALNGWQRRHLPAAVAAVRLGPVIGGRLGLGTGTAGWMCDTARAAV</sequence>
<organism evidence="1 2">
    <name type="scientific">Phytohabitans aurantiacus</name>
    <dbReference type="NCBI Taxonomy" id="3016789"/>
    <lineage>
        <taxon>Bacteria</taxon>
        <taxon>Bacillati</taxon>
        <taxon>Actinomycetota</taxon>
        <taxon>Actinomycetes</taxon>
        <taxon>Micromonosporales</taxon>
        <taxon>Micromonosporaceae</taxon>
    </lineage>
</organism>
<name>A0ABQ5R8M5_9ACTN</name>